<reference evidence="2 3" key="1">
    <citation type="submission" date="2019-07" db="EMBL/GenBank/DDBJ databases">
        <title>Whole genome shotgun sequence of Acetobacter nitrogenifigens NBRC 105050.</title>
        <authorList>
            <person name="Hosoyama A."/>
            <person name="Uohara A."/>
            <person name="Ohji S."/>
            <person name="Ichikawa N."/>
        </authorList>
    </citation>
    <scope>NUCLEOTIDE SEQUENCE [LARGE SCALE GENOMIC DNA]</scope>
    <source>
        <strain evidence="2 3">NBRC 105050</strain>
    </source>
</reference>
<dbReference type="InterPro" id="IPR029063">
    <property type="entry name" value="SAM-dependent_MTases_sf"/>
</dbReference>
<name>A0A511X6L5_9PROT</name>
<dbReference type="Gene3D" id="3.40.50.150">
    <property type="entry name" value="Vaccinia Virus protein VP39"/>
    <property type="match status" value="1"/>
</dbReference>
<comment type="caution">
    <text evidence="2">The sequence shown here is derived from an EMBL/GenBank/DDBJ whole genome shotgun (WGS) entry which is preliminary data.</text>
</comment>
<dbReference type="Proteomes" id="UP000321635">
    <property type="component" value="Unassembled WGS sequence"/>
</dbReference>
<evidence type="ECO:0000313" key="3">
    <source>
        <dbReference type="Proteomes" id="UP000321635"/>
    </source>
</evidence>
<dbReference type="PANTHER" id="PTHR47739">
    <property type="entry name" value="TRNA1(VAL) (ADENINE(37)-N6)-METHYLTRANSFERASE"/>
    <property type="match status" value="1"/>
</dbReference>
<evidence type="ECO:0008006" key="4">
    <source>
        <dbReference type="Google" id="ProtNLM"/>
    </source>
</evidence>
<gene>
    <name evidence="2" type="ORF">ANI02nite_04770</name>
</gene>
<dbReference type="CDD" id="cd02440">
    <property type="entry name" value="AdoMet_MTases"/>
    <property type="match status" value="1"/>
</dbReference>
<feature type="region of interest" description="Disordered" evidence="1">
    <location>
        <begin position="159"/>
        <end position="181"/>
    </location>
</feature>
<dbReference type="STRING" id="1120919.GCA_000429165_00484"/>
<dbReference type="RefSeq" id="WP_246789296.1">
    <property type="nucleotide sequence ID" value="NZ_AUBI01000001.1"/>
</dbReference>
<sequence length="318" mass="33035">MDGQAVTSSPYPSAGPHPAQLGAPNAGSAPDAGHEAVPDEISDGTLLGGRVIYRQFRHGYRTGLEPVLMAALTPARNGERVIEAGCGAGAGLLCLTERIPGLAGVGVEIDPGTAALASANFAANGRSRLTAIEEDILASALPERLGALGATRFDHALANPPWWRPDATPSSETRRDQARRRRPDTIPAWVSALARLLKPKGSLTLALPAELLAPALAACEAHGIGSVEIIPLWPEAGKEARLTLLRGRLDGRAGSRMLAGLTLHLPGGEFTTDAQAVLREGHGLYQASFRTTARTASASAVAPQIASATSERDESVGR</sequence>
<proteinExistence type="predicted"/>
<accession>A0A511X6L5</accession>
<evidence type="ECO:0000256" key="1">
    <source>
        <dbReference type="SAM" id="MobiDB-lite"/>
    </source>
</evidence>
<organism evidence="2 3">
    <name type="scientific">Acetobacter nitrogenifigens DSM 23921 = NBRC 105050</name>
    <dbReference type="NCBI Taxonomy" id="1120919"/>
    <lineage>
        <taxon>Bacteria</taxon>
        <taxon>Pseudomonadati</taxon>
        <taxon>Pseudomonadota</taxon>
        <taxon>Alphaproteobacteria</taxon>
        <taxon>Acetobacterales</taxon>
        <taxon>Acetobacteraceae</taxon>
        <taxon>Acetobacter</taxon>
    </lineage>
</organism>
<dbReference type="AlphaFoldDB" id="A0A511X6L5"/>
<dbReference type="EMBL" id="BJYF01000001">
    <property type="protein sequence ID" value="GEN58593.1"/>
    <property type="molecule type" value="Genomic_DNA"/>
</dbReference>
<evidence type="ECO:0000313" key="2">
    <source>
        <dbReference type="EMBL" id="GEN58593.1"/>
    </source>
</evidence>
<keyword evidence="3" id="KW-1185">Reference proteome</keyword>
<dbReference type="SUPFAM" id="SSF53335">
    <property type="entry name" value="S-adenosyl-L-methionine-dependent methyltransferases"/>
    <property type="match status" value="1"/>
</dbReference>
<dbReference type="InterPro" id="IPR050210">
    <property type="entry name" value="tRNA_Adenine-N(6)_MTase"/>
</dbReference>
<protein>
    <recommendedName>
        <fullName evidence="4">Methyltransferase</fullName>
    </recommendedName>
</protein>
<dbReference type="PANTHER" id="PTHR47739:SF1">
    <property type="entry name" value="TRNA1(VAL) (ADENINE(37)-N6)-METHYLTRANSFERASE"/>
    <property type="match status" value="1"/>
</dbReference>
<dbReference type="PRINTS" id="PR00507">
    <property type="entry name" value="N12N6MTFRASE"/>
</dbReference>
<feature type="compositionally biased region" description="Polar residues" evidence="1">
    <location>
        <begin position="1"/>
        <end position="11"/>
    </location>
</feature>
<feature type="region of interest" description="Disordered" evidence="1">
    <location>
        <begin position="1"/>
        <end position="40"/>
    </location>
</feature>